<dbReference type="EMBL" id="CP053586">
    <property type="protein sequence ID" value="WNZ21574.1"/>
    <property type="molecule type" value="Genomic_DNA"/>
</dbReference>
<name>A0AA96WAE8_9CYAN</name>
<sequence>MQLCYRGSVYEYDPPQLVLVDGSLSGVYRGATWRSKQFRSELIPQSVRMLRYRGVMYARGNMLPTIVFPKVNKLKSCSE</sequence>
<accession>A0AA96WAE8</accession>
<dbReference type="Pfam" id="PF14105">
    <property type="entry name" value="DUF4278"/>
    <property type="match status" value="1"/>
</dbReference>
<protein>
    <submittedName>
        <fullName evidence="1">DUF4278 domain-containing protein</fullName>
    </submittedName>
</protein>
<proteinExistence type="predicted"/>
<reference evidence="1" key="1">
    <citation type="submission" date="2020-05" db="EMBL/GenBank/DDBJ databases">
        <authorList>
            <person name="Zhu T."/>
            <person name="Keshari N."/>
            <person name="Lu X."/>
        </authorList>
    </citation>
    <scope>NUCLEOTIDE SEQUENCE</scope>
    <source>
        <strain evidence="1">NK1-12</strain>
    </source>
</reference>
<evidence type="ECO:0000313" key="1">
    <source>
        <dbReference type="EMBL" id="WNZ21574.1"/>
    </source>
</evidence>
<dbReference type="AlphaFoldDB" id="A0AA96WAE8"/>
<organism evidence="1">
    <name type="scientific">Leptolyngbya sp. NK1-12</name>
    <dbReference type="NCBI Taxonomy" id="2547451"/>
    <lineage>
        <taxon>Bacteria</taxon>
        <taxon>Bacillati</taxon>
        <taxon>Cyanobacteriota</taxon>
        <taxon>Cyanophyceae</taxon>
        <taxon>Leptolyngbyales</taxon>
        <taxon>Leptolyngbyaceae</taxon>
        <taxon>Leptolyngbya group</taxon>
        <taxon>Leptolyngbya</taxon>
    </lineage>
</organism>
<gene>
    <name evidence="1" type="ORF">HJG54_00940</name>
</gene>
<dbReference type="RefSeq" id="WP_420717306.1">
    <property type="nucleotide sequence ID" value="NZ_CP053586.1"/>
</dbReference>
<dbReference type="InterPro" id="IPR025458">
    <property type="entry name" value="DUF4278"/>
</dbReference>